<comment type="caution">
    <text evidence="3">The sequence shown here is derived from an EMBL/GenBank/DDBJ whole genome shotgun (WGS) entry which is preliminary data.</text>
</comment>
<keyword evidence="2" id="KW-0732">Signal</keyword>
<name>A0A841K915_9BACT</name>
<dbReference type="RefSeq" id="WP_156186121.1">
    <property type="nucleotide sequence ID" value="NZ_JACHEK010000011.1"/>
</dbReference>
<reference evidence="3 4" key="1">
    <citation type="submission" date="2020-08" db="EMBL/GenBank/DDBJ databases">
        <title>Genomic Encyclopedia of Type Strains, Phase IV (KMG-IV): sequencing the most valuable type-strain genomes for metagenomic binning, comparative biology and taxonomic classification.</title>
        <authorList>
            <person name="Goeker M."/>
        </authorList>
    </citation>
    <scope>NUCLEOTIDE SEQUENCE [LARGE SCALE GENOMIC DNA]</scope>
    <source>
        <strain evidence="3 4">DSM 103733</strain>
    </source>
</reference>
<feature type="signal peptide" evidence="2">
    <location>
        <begin position="1"/>
        <end position="28"/>
    </location>
</feature>
<accession>A0A841K915</accession>
<dbReference type="OrthoDB" id="10005874at2"/>
<evidence type="ECO:0000313" key="4">
    <source>
        <dbReference type="Proteomes" id="UP000538666"/>
    </source>
</evidence>
<evidence type="ECO:0000256" key="1">
    <source>
        <dbReference type="SAM" id="MobiDB-lite"/>
    </source>
</evidence>
<protein>
    <submittedName>
        <fullName evidence="3">Uncharacterized protein</fullName>
    </submittedName>
</protein>
<organism evidence="3 4">
    <name type="scientific">Silvibacterium bohemicum</name>
    <dbReference type="NCBI Taxonomy" id="1577686"/>
    <lineage>
        <taxon>Bacteria</taxon>
        <taxon>Pseudomonadati</taxon>
        <taxon>Acidobacteriota</taxon>
        <taxon>Terriglobia</taxon>
        <taxon>Terriglobales</taxon>
        <taxon>Acidobacteriaceae</taxon>
        <taxon>Silvibacterium</taxon>
    </lineage>
</organism>
<gene>
    <name evidence="3" type="ORF">HNQ77_004765</name>
</gene>
<feature type="chain" id="PRO_5032553829" evidence="2">
    <location>
        <begin position="29"/>
        <end position="631"/>
    </location>
</feature>
<dbReference type="EMBL" id="JACHEK010000011">
    <property type="protein sequence ID" value="MBB6146784.1"/>
    <property type="molecule type" value="Genomic_DNA"/>
</dbReference>
<keyword evidence="4" id="KW-1185">Reference proteome</keyword>
<evidence type="ECO:0000313" key="3">
    <source>
        <dbReference type="EMBL" id="MBB6146784.1"/>
    </source>
</evidence>
<dbReference type="AlphaFoldDB" id="A0A841K915"/>
<feature type="region of interest" description="Disordered" evidence="1">
    <location>
        <begin position="204"/>
        <end position="229"/>
    </location>
</feature>
<proteinExistence type="predicted"/>
<dbReference type="Proteomes" id="UP000538666">
    <property type="component" value="Unassembled WGS sequence"/>
</dbReference>
<sequence length="631" mass="68779">MQRTTEMPCPRLFYALYLLLTSSLFAYADDFSKLPKCSTEKINSEDCAVFIDRKFPIIMPTFPMRPGKHIVVVLYDAFHFETVSLDPTTAQAFEGTDQGAGLVTSAIPNFKGFVGSTAVQGYDLALRDFAFVGPKEGAQLTAKQAADAKAAKAVQDELDKLRADLKAEAGVAATKVQKQIDDVTIIYAQLKEVQIAVPRPVKKDSEEEKRGLGVPRWTPKPWPYQGQNPDAKINQTIEYKKWRGTLLYELNGDDYDTVTLGPIPSDSAPTNAIGGITALQMTLPIPPKDASTLATCTVPSCVFDTTGFDTELPKAQAAINALTNEDDKKTLQAKLKKLTDQKTNILAGLLADTVSFTKVLADLQSYYWNISQWTGETDLTKIPLDSDKFSDEPMFLGRIPDPTSKDKSLIQYVAPYKALGRQITYSVNVVNQVATSSASVATTAQKTAIVTITALYADPHFEVSSGAFFSSLANRSFANVTTVSISPNGTPTPVNIKIVKTTTHPEVLPYVAANYRLFRERAWPDQRRFASYATLAVALNPYNTLPEFAGGLSFSWRSIMISPLYHLGHSTHLTQGEAPGQIYCVYGAPAGNDPPACASAPPTPVTKTYWTNAIALGIGVRIPNLFSSTNH</sequence>
<evidence type="ECO:0000256" key="2">
    <source>
        <dbReference type="SAM" id="SignalP"/>
    </source>
</evidence>